<dbReference type="GO" id="GO:0000287">
    <property type="term" value="F:magnesium ion binding"/>
    <property type="evidence" value="ECO:0007669"/>
    <property type="project" value="InterPro"/>
</dbReference>
<organism evidence="5 6">
    <name type="scientific">Vitis vinifera</name>
    <name type="common">Grape</name>
    <dbReference type="NCBI Taxonomy" id="29760"/>
    <lineage>
        <taxon>Eukaryota</taxon>
        <taxon>Viridiplantae</taxon>
        <taxon>Streptophyta</taxon>
        <taxon>Embryophyta</taxon>
        <taxon>Tracheophyta</taxon>
        <taxon>Spermatophyta</taxon>
        <taxon>Magnoliopsida</taxon>
        <taxon>eudicotyledons</taxon>
        <taxon>Gunneridae</taxon>
        <taxon>Pentapetalae</taxon>
        <taxon>rosids</taxon>
        <taxon>Vitales</taxon>
        <taxon>Vitaceae</taxon>
        <taxon>Viteae</taxon>
        <taxon>Vitis</taxon>
    </lineage>
</organism>
<accession>A0A438EYQ8</accession>
<dbReference type="GO" id="GO:0003824">
    <property type="term" value="F:catalytic activity"/>
    <property type="evidence" value="ECO:0007669"/>
    <property type="project" value="InterPro"/>
</dbReference>
<dbReference type="InterPro" id="IPR029035">
    <property type="entry name" value="DHS-like_NAD/FAD-binding_dom"/>
</dbReference>
<dbReference type="PANTHER" id="PTHR18968">
    <property type="entry name" value="THIAMINE PYROPHOSPHATE ENZYMES"/>
    <property type="match status" value="1"/>
</dbReference>
<dbReference type="PANTHER" id="PTHR18968:SF13">
    <property type="entry name" value="ACETOLACTATE SYNTHASE CATALYTIC SUBUNIT, MITOCHONDRIAL"/>
    <property type="match status" value="1"/>
</dbReference>
<proteinExistence type="inferred from homology"/>
<reference evidence="5 6" key="1">
    <citation type="journal article" date="2018" name="PLoS Genet.">
        <title>Population sequencing reveals clonal diversity and ancestral inbreeding in the grapevine cultivar Chardonnay.</title>
        <authorList>
            <person name="Roach M.J."/>
            <person name="Johnson D.L."/>
            <person name="Bohlmann J."/>
            <person name="van Vuuren H.J."/>
            <person name="Jones S.J."/>
            <person name="Pretorius I.S."/>
            <person name="Schmidt S.A."/>
            <person name="Borneman A.R."/>
        </authorList>
    </citation>
    <scope>NUCLEOTIDE SEQUENCE [LARGE SCALE GENOMIC DNA]</scope>
    <source>
        <strain evidence="6">cv. Chardonnay</strain>
        <tissue evidence="5">Leaf</tissue>
    </source>
</reference>
<evidence type="ECO:0000256" key="2">
    <source>
        <dbReference type="ARBA" id="ARBA00023052"/>
    </source>
</evidence>
<evidence type="ECO:0000256" key="1">
    <source>
        <dbReference type="ARBA" id="ARBA00007812"/>
    </source>
</evidence>
<dbReference type="SUPFAM" id="SSF52518">
    <property type="entry name" value="Thiamin diphosphate-binding fold (THDP-binding)"/>
    <property type="match status" value="2"/>
</dbReference>
<dbReference type="InterPro" id="IPR045229">
    <property type="entry name" value="TPP_enz"/>
</dbReference>
<dbReference type="Proteomes" id="UP000288805">
    <property type="component" value="Unassembled WGS sequence"/>
</dbReference>
<dbReference type="Pfam" id="PF02775">
    <property type="entry name" value="TPP_enzyme_C"/>
    <property type="match status" value="1"/>
</dbReference>
<evidence type="ECO:0000313" key="5">
    <source>
        <dbReference type="EMBL" id="RVW52552.1"/>
    </source>
</evidence>
<dbReference type="EMBL" id="QGNW01001166">
    <property type="protein sequence ID" value="RVW52552.1"/>
    <property type="molecule type" value="Genomic_DNA"/>
</dbReference>
<dbReference type="Gene3D" id="3.40.50.1220">
    <property type="entry name" value="TPP-binding domain"/>
    <property type="match status" value="1"/>
</dbReference>
<comment type="caution">
    <text evidence="5">The sequence shown here is derived from an EMBL/GenBank/DDBJ whole genome shotgun (WGS) entry which is preliminary data.</text>
</comment>
<evidence type="ECO:0000259" key="3">
    <source>
        <dbReference type="Pfam" id="PF00205"/>
    </source>
</evidence>
<dbReference type="InterPro" id="IPR011766">
    <property type="entry name" value="TPP_enzyme_TPP-bd"/>
</dbReference>
<feature type="domain" description="Thiamine pyrophosphate enzyme central" evidence="3">
    <location>
        <begin position="224"/>
        <end position="315"/>
    </location>
</feature>
<comment type="similarity">
    <text evidence="1">Belongs to the TPP enzyme family.</text>
</comment>
<dbReference type="InterPro" id="IPR012000">
    <property type="entry name" value="Thiamin_PyroP_enz_cen_dom"/>
</dbReference>
<dbReference type="GO" id="GO:0006520">
    <property type="term" value="P:amino acid metabolic process"/>
    <property type="evidence" value="ECO:0007669"/>
    <property type="project" value="UniProtKB-ARBA"/>
</dbReference>
<dbReference type="GO" id="GO:0030976">
    <property type="term" value="F:thiamine pyrophosphate binding"/>
    <property type="evidence" value="ECO:0007669"/>
    <property type="project" value="InterPro"/>
</dbReference>
<dbReference type="SUPFAM" id="SSF52467">
    <property type="entry name" value="DHS-like NAD/FAD-binding domain"/>
    <property type="match status" value="1"/>
</dbReference>
<protein>
    <submittedName>
        <fullName evidence="5">Acetolactate synthase 3, chloroplastic</fullName>
    </submittedName>
</protein>
<dbReference type="InterPro" id="IPR029061">
    <property type="entry name" value="THDP-binding"/>
</dbReference>
<evidence type="ECO:0000313" key="6">
    <source>
        <dbReference type="Proteomes" id="UP000288805"/>
    </source>
</evidence>
<name>A0A438EYQ8_VITVI</name>
<dbReference type="Pfam" id="PF00205">
    <property type="entry name" value="TPP_enzyme_M"/>
    <property type="match status" value="1"/>
</dbReference>
<sequence length="498" mass="55500">MLPHHSLHSLIDPSLPIEKLHLSYFTSLLATTLSANCQLAATDQNPSFIKPSFSPSSKIPKLHSRGTIPFSPYYFPDPSLHHGFHICFSLPKPDAANGDTTITPETFISQFLPNEPRKGSDVLVEALKRQGDSFAAEGYALALWPSWRMHNNFWSWCHQSEIPTVDITKPITKRNYLVLQAEDIPRIIHEAFCLTTSGRPGSVLIDIPKDIRQKLAVPDLNGSIALPGCLDELRHLLELTGIPVASTLMGLGAYPCTDELSLQMLGMRGTVYANYAVDESDLFLAFGAGFDDRVTGKLETFARHAKIVHIDIDSSLGRISNPMCHLERGVKTAKNEVPIRFKTSGEAIPQQHQMWAAQWYKYRRPRQWPMSSCLGAVGFELPAAIGAAVARPEALVIDFNSDGSFMMNVQGLATVQVENLPVKMMILNDQYLGMAAQWGDLFYKANRAYTNLGNPVKRSEIFPTMMRFAEACDIHAARVEKKSDIRTAIQKMLYTPWT</sequence>
<evidence type="ECO:0000259" key="4">
    <source>
        <dbReference type="Pfam" id="PF02775"/>
    </source>
</evidence>
<dbReference type="GO" id="GO:0019752">
    <property type="term" value="P:carboxylic acid metabolic process"/>
    <property type="evidence" value="ECO:0007669"/>
    <property type="project" value="UniProtKB-ARBA"/>
</dbReference>
<feature type="domain" description="Thiamine pyrophosphate enzyme TPP-binding" evidence="4">
    <location>
        <begin position="351"/>
        <end position="493"/>
    </location>
</feature>
<gene>
    <name evidence="5" type="primary">ILVB3_0</name>
    <name evidence="5" type="ORF">CK203_068850</name>
</gene>
<dbReference type="CDD" id="cd07035">
    <property type="entry name" value="TPP_PYR_POX_like"/>
    <property type="match status" value="1"/>
</dbReference>
<keyword evidence="2" id="KW-0786">Thiamine pyrophosphate</keyword>
<dbReference type="Gene3D" id="3.40.50.970">
    <property type="match status" value="2"/>
</dbReference>
<dbReference type="AlphaFoldDB" id="A0A438EYQ8"/>